<protein>
    <submittedName>
        <fullName evidence="3">SDR family NAD(P)-dependent oxidoreductase</fullName>
    </submittedName>
</protein>
<comment type="similarity">
    <text evidence="1">Belongs to the short-chain dehydrogenases/reductases (SDR) family.</text>
</comment>
<dbReference type="GO" id="GO:0016020">
    <property type="term" value="C:membrane"/>
    <property type="evidence" value="ECO:0007669"/>
    <property type="project" value="TreeGrafter"/>
</dbReference>
<keyword evidence="2" id="KW-0560">Oxidoreductase</keyword>
<dbReference type="AlphaFoldDB" id="A0A514BXI0"/>
<dbReference type="RefSeq" id="WP_141625039.1">
    <property type="nucleotide sequence ID" value="NZ_CP041242.1"/>
</dbReference>
<evidence type="ECO:0000256" key="1">
    <source>
        <dbReference type="ARBA" id="ARBA00006484"/>
    </source>
</evidence>
<keyword evidence="4" id="KW-1185">Reference proteome</keyword>
<dbReference type="GO" id="GO:0016491">
    <property type="term" value="F:oxidoreductase activity"/>
    <property type="evidence" value="ECO:0007669"/>
    <property type="project" value="UniProtKB-KW"/>
</dbReference>
<accession>A0A514BXI0</accession>
<dbReference type="PANTHER" id="PTHR44196">
    <property type="entry name" value="DEHYDROGENASE/REDUCTASE SDR FAMILY MEMBER 7B"/>
    <property type="match status" value="1"/>
</dbReference>
<evidence type="ECO:0000256" key="2">
    <source>
        <dbReference type="ARBA" id="ARBA00023002"/>
    </source>
</evidence>
<evidence type="ECO:0000313" key="4">
    <source>
        <dbReference type="Proteomes" id="UP000317199"/>
    </source>
</evidence>
<sequence length="248" mass="25491">MAGTAPEGSALEGPVLEGRVVLITGAHGGLGAAAAQACAQAGATVILLGRKVPKLNRVHDAVAAVGPEPLLYPLDLEGASADDHAEMAARIEGELGRLDGVLHCAAEFRGLTPLAQTDPAAFARAIHVDLTARWWLTQACLPLLSKAEDAAVVFVIDDPARVGQAYWGGYGIAQHGQAAMIGMLHHELANGPVRISGLQPGPMRTPLRSRAYADDAGGQARDPAGYAAACVTLLSSAGAAHRGQVWTP</sequence>
<dbReference type="Pfam" id="PF00106">
    <property type="entry name" value="adh_short"/>
    <property type="match status" value="1"/>
</dbReference>
<dbReference type="EMBL" id="CP041242">
    <property type="protein sequence ID" value="QDH71709.1"/>
    <property type="molecule type" value="Genomic_DNA"/>
</dbReference>
<organism evidence="3 4">
    <name type="scientific">Marilutibacter alkalisoli</name>
    <dbReference type="NCBI Taxonomy" id="2591633"/>
    <lineage>
        <taxon>Bacteria</taxon>
        <taxon>Pseudomonadati</taxon>
        <taxon>Pseudomonadota</taxon>
        <taxon>Gammaproteobacteria</taxon>
        <taxon>Lysobacterales</taxon>
        <taxon>Lysobacteraceae</taxon>
        <taxon>Marilutibacter</taxon>
    </lineage>
</organism>
<evidence type="ECO:0000313" key="3">
    <source>
        <dbReference type="EMBL" id="QDH71709.1"/>
    </source>
</evidence>
<name>A0A514BXI0_9GAMM</name>
<dbReference type="KEGG" id="lyj:FKV23_04415"/>
<reference evidence="3 4" key="1">
    <citation type="submission" date="2019-06" db="EMBL/GenBank/DDBJ databases">
        <title>Lysobacter alkalisoli sp. nov. isolated from saline-alkali soil.</title>
        <authorList>
            <person name="Sun J.-Q."/>
            <person name="Xu L."/>
        </authorList>
    </citation>
    <scope>NUCLEOTIDE SEQUENCE [LARGE SCALE GENOMIC DNA]</scope>
    <source>
        <strain evidence="3 4">SJ-36</strain>
    </source>
</reference>
<dbReference type="Proteomes" id="UP000317199">
    <property type="component" value="Chromosome"/>
</dbReference>
<dbReference type="PRINTS" id="PR00081">
    <property type="entry name" value="GDHRDH"/>
</dbReference>
<dbReference type="InterPro" id="IPR002347">
    <property type="entry name" value="SDR_fam"/>
</dbReference>
<dbReference type="PANTHER" id="PTHR44196:SF4">
    <property type="entry name" value="SHORT CHAIN DEHYDROGENASE"/>
    <property type="match status" value="1"/>
</dbReference>
<gene>
    <name evidence="3" type="ORF">FKV23_04415</name>
</gene>
<proteinExistence type="inferred from homology"/>
<dbReference type="InterPro" id="IPR036291">
    <property type="entry name" value="NAD(P)-bd_dom_sf"/>
</dbReference>
<dbReference type="Gene3D" id="3.40.50.720">
    <property type="entry name" value="NAD(P)-binding Rossmann-like Domain"/>
    <property type="match status" value="1"/>
</dbReference>
<dbReference type="SUPFAM" id="SSF51735">
    <property type="entry name" value="NAD(P)-binding Rossmann-fold domains"/>
    <property type="match status" value="1"/>
</dbReference>
<dbReference type="OrthoDB" id="9790785at2"/>